<evidence type="ECO:0000256" key="4">
    <source>
        <dbReference type="ARBA" id="ARBA00048707"/>
    </source>
</evidence>
<keyword evidence="6" id="KW-0732">Signal</keyword>
<dbReference type="Proteomes" id="UP000717515">
    <property type="component" value="Unassembled WGS sequence"/>
</dbReference>
<proteinExistence type="inferred from homology"/>
<dbReference type="PANTHER" id="PTHR12649">
    <property type="entry name" value="PEPTIDYL-TRNA HYDROLASE 2"/>
    <property type="match status" value="1"/>
</dbReference>
<dbReference type="Pfam" id="PF01981">
    <property type="entry name" value="PTH2"/>
    <property type="match status" value="1"/>
</dbReference>
<dbReference type="InterPro" id="IPR002833">
    <property type="entry name" value="PTH2"/>
</dbReference>
<dbReference type="EC" id="3.1.1.29" evidence="1"/>
<feature type="signal peptide" evidence="6">
    <location>
        <begin position="1"/>
        <end position="26"/>
    </location>
</feature>
<evidence type="ECO:0000256" key="1">
    <source>
        <dbReference type="ARBA" id="ARBA00013260"/>
    </source>
</evidence>
<gene>
    <name evidence="7" type="ORF">KVV02_000453</name>
</gene>
<feature type="region of interest" description="Disordered" evidence="5">
    <location>
        <begin position="136"/>
        <end position="203"/>
    </location>
</feature>
<feature type="compositionally biased region" description="Acidic residues" evidence="5">
    <location>
        <begin position="175"/>
        <end position="203"/>
    </location>
</feature>
<dbReference type="Gene3D" id="3.40.1490.10">
    <property type="entry name" value="Bit1"/>
    <property type="match status" value="1"/>
</dbReference>
<evidence type="ECO:0000256" key="6">
    <source>
        <dbReference type="SAM" id="SignalP"/>
    </source>
</evidence>
<evidence type="ECO:0000313" key="8">
    <source>
        <dbReference type="Proteomes" id="UP000717515"/>
    </source>
</evidence>
<dbReference type="CDD" id="cd02430">
    <property type="entry name" value="PTH2"/>
    <property type="match status" value="1"/>
</dbReference>
<organism evidence="7 8">
    <name type="scientific">Mortierella alpina</name>
    <name type="common">Oleaginous fungus</name>
    <name type="synonym">Mortierella renispora</name>
    <dbReference type="NCBI Taxonomy" id="64518"/>
    <lineage>
        <taxon>Eukaryota</taxon>
        <taxon>Fungi</taxon>
        <taxon>Fungi incertae sedis</taxon>
        <taxon>Mucoromycota</taxon>
        <taxon>Mortierellomycotina</taxon>
        <taxon>Mortierellomycetes</taxon>
        <taxon>Mortierellales</taxon>
        <taxon>Mortierellaceae</taxon>
        <taxon>Mortierella</taxon>
    </lineage>
</organism>
<comment type="caution">
    <text evidence="7">The sequence shown here is derived from an EMBL/GenBank/DDBJ whole genome shotgun (WGS) entry which is preliminary data.</text>
</comment>
<dbReference type="FunFam" id="3.40.1490.10:FF:000001">
    <property type="entry name" value="Peptidyl-tRNA hydrolase 2"/>
    <property type="match status" value="1"/>
</dbReference>
<dbReference type="GO" id="GO:0005829">
    <property type="term" value="C:cytosol"/>
    <property type="evidence" value="ECO:0007669"/>
    <property type="project" value="TreeGrafter"/>
</dbReference>
<name>A0A9P8D327_MORAP</name>
<reference evidence="7" key="1">
    <citation type="submission" date="2021-07" db="EMBL/GenBank/DDBJ databases">
        <title>Draft genome of Mortierella alpina, strain LL118, isolated from an aspen leaf litter sample.</title>
        <authorList>
            <person name="Yang S."/>
            <person name="Vinatzer B.A."/>
        </authorList>
    </citation>
    <scope>NUCLEOTIDE SEQUENCE</scope>
    <source>
        <strain evidence="7">LL118</strain>
    </source>
</reference>
<sequence>MATLGNGMWKIEIGWLAGLVVNVVQCTDAGRETFMLWEWWLVSRSVCGPCCLPAASTAGSPVLSSPIAVQPPFFRLFHCPPCCTLFATNTKNNRRSCIRHSPAFMDKSFTLGQVLSAGAIGLLTGLLISQSSLKQKSNQSPLSSSKEKRADEQKKTANARKEKDSPSASSKPVLIDEDSEVYSEEEEDFTEEDESEAEENEDLAEFDLNEEYKMVLVVRSDLGMGKGKAAAQCCHATLANYKELSRRSPKTLTRWEYSGQAKVTLKVDSEEDMLLIQAQAMSVGLAAHSIRDAGRTQIAAGSRTVLAVGPGPISVVNSVTGKLKLY</sequence>
<evidence type="ECO:0000256" key="3">
    <source>
        <dbReference type="ARBA" id="ARBA00038050"/>
    </source>
</evidence>
<evidence type="ECO:0000256" key="5">
    <source>
        <dbReference type="SAM" id="MobiDB-lite"/>
    </source>
</evidence>
<dbReference type="NCBIfam" id="TIGR00283">
    <property type="entry name" value="arch_pth2"/>
    <property type="match status" value="1"/>
</dbReference>
<evidence type="ECO:0000313" key="7">
    <source>
        <dbReference type="EMBL" id="KAG9327504.1"/>
    </source>
</evidence>
<dbReference type="InterPro" id="IPR023476">
    <property type="entry name" value="Pep_tRNA_hydro_II_dom_sf"/>
</dbReference>
<accession>A0A9P8D327</accession>
<feature type="chain" id="PRO_5040370191" description="peptidyl-tRNA hydrolase" evidence="6">
    <location>
        <begin position="27"/>
        <end position="326"/>
    </location>
</feature>
<keyword evidence="2" id="KW-0378">Hydrolase</keyword>
<dbReference type="PANTHER" id="PTHR12649:SF11">
    <property type="entry name" value="PEPTIDYL-TRNA HYDROLASE 2, MITOCHONDRIAL"/>
    <property type="match status" value="1"/>
</dbReference>
<comment type="catalytic activity">
    <reaction evidence="4">
        <text>an N-acyl-L-alpha-aminoacyl-tRNA + H2O = an N-acyl-L-amino acid + a tRNA + H(+)</text>
        <dbReference type="Rhea" id="RHEA:54448"/>
        <dbReference type="Rhea" id="RHEA-COMP:10123"/>
        <dbReference type="Rhea" id="RHEA-COMP:13883"/>
        <dbReference type="ChEBI" id="CHEBI:15377"/>
        <dbReference type="ChEBI" id="CHEBI:15378"/>
        <dbReference type="ChEBI" id="CHEBI:59874"/>
        <dbReference type="ChEBI" id="CHEBI:78442"/>
        <dbReference type="ChEBI" id="CHEBI:138191"/>
        <dbReference type="EC" id="3.1.1.29"/>
    </reaction>
</comment>
<dbReference type="AlphaFoldDB" id="A0A9P8D327"/>
<dbReference type="GO" id="GO:0004045">
    <property type="term" value="F:peptidyl-tRNA hydrolase activity"/>
    <property type="evidence" value="ECO:0007669"/>
    <property type="project" value="UniProtKB-EC"/>
</dbReference>
<dbReference type="SUPFAM" id="SSF102462">
    <property type="entry name" value="Peptidyl-tRNA hydrolase II"/>
    <property type="match status" value="1"/>
</dbReference>
<protein>
    <recommendedName>
        <fullName evidence="1">peptidyl-tRNA hydrolase</fullName>
        <ecNumber evidence="1">3.1.1.29</ecNumber>
    </recommendedName>
</protein>
<dbReference type="NCBIfam" id="NF003314">
    <property type="entry name" value="PRK04322.1"/>
    <property type="match status" value="1"/>
</dbReference>
<feature type="compositionally biased region" description="Basic and acidic residues" evidence="5">
    <location>
        <begin position="145"/>
        <end position="165"/>
    </location>
</feature>
<comment type="similarity">
    <text evidence="3">Belongs to the PTH2 family.</text>
</comment>
<dbReference type="EMBL" id="JAIFTL010000004">
    <property type="protein sequence ID" value="KAG9327504.1"/>
    <property type="molecule type" value="Genomic_DNA"/>
</dbReference>
<evidence type="ECO:0000256" key="2">
    <source>
        <dbReference type="ARBA" id="ARBA00022801"/>
    </source>
</evidence>